<accession>A0A5A9GQS2</accession>
<gene>
    <name evidence="1" type="ORF">FZ942_13345</name>
</gene>
<proteinExistence type="predicted"/>
<organism evidence="1 2">
    <name type="scientific">Azospirillum lipoferum</name>
    <dbReference type="NCBI Taxonomy" id="193"/>
    <lineage>
        <taxon>Bacteria</taxon>
        <taxon>Pseudomonadati</taxon>
        <taxon>Pseudomonadota</taxon>
        <taxon>Alphaproteobacteria</taxon>
        <taxon>Rhodospirillales</taxon>
        <taxon>Azospirillaceae</taxon>
        <taxon>Azospirillum</taxon>
    </lineage>
</organism>
<protein>
    <submittedName>
        <fullName evidence="1">Ribonuclease Z</fullName>
    </submittedName>
</protein>
<evidence type="ECO:0000313" key="2">
    <source>
        <dbReference type="Proteomes" id="UP000324927"/>
    </source>
</evidence>
<dbReference type="AlphaFoldDB" id="A0A5A9GQS2"/>
<reference evidence="1 2" key="1">
    <citation type="submission" date="2019-08" db="EMBL/GenBank/DDBJ databases">
        <authorList>
            <person name="Grouzdev D."/>
            <person name="Tikhonova E."/>
            <person name="Kravchenko I."/>
        </authorList>
    </citation>
    <scope>NUCLEOTIDE SEQUENCE [LARGE SCALE GENOMIC DNA]</scope>
    <source>
        <strain evidence="1 2">59b</strain>
    </source>
</reference>
<name>A0A5A9GQS2_AZOLI</name>
<evidence type="ECO:0000313" key="1">
    <source>
        <dbReference type="EMBL" id="KAA0596152.1"/>
    </source>
</evidence>
<dbReference type="InterPro" id="IPR036866">
    <property type="entry name" value="RibonucZ/Hydroxyglut_hydro"/>
</dbReference>
<dbReference type="OrthoDB" id="9800940at2"/>
<dbReference type="PANTHER" id="PTHR46018:SF2">
    <property type="entry name" value="ZINC PHOSPHODIESTERASE ELAC PROTEIN 1"/>
    <property type="match status" value="1"/>
</dbReference>
<dbReference type="SUPFAM" id="SSF56281">
    <property type="entry name" value="Metallo-hydrolase/oxidoreductase"/>
    <property type="match status" value="1"/>
</dbReference>
<dbReference type="Proteomes" id="UP000324927">
    <property type="component" value="Unassembled WGS sequence"/>
</dbReference>
<dbReference type="CDD" id="cd16272">
    <property type="entry name" value="RNaseZ_MBL-fold"/>
    <property type="match status" value="1"/>
</dbReference>
<dbReference type="Pfam" id="PF23023">
    <property type="entry name" value="Anti-Pycsar_Apyc1"/>
    <property type="match status" value="1"/>
</dbReference>
<dbReference type="PANTHER" id="PTHR46018">
    <property type="entry name" value="ZINC PHOSPHODIESTERASE ELAC PROTEIN 1"/>
    <property type="match status" value="1"/>
</dbReference>
<dbReference type="Gene3D" id="3.60.15.10">
    <property type="entry name" value="Ribonuclease Z/Hydroxyacylglutathione hydrolase-like"/>
    <property type="match status" value="1"/>
</dbReference>
<sequence length="257" mass="28125">MDIQVLGVGEAADPSFANSSLIVAADGFRLMIDCGHSVPSALWREVPDPDAIDALYFTHHHPDHCFGLVPTLIRWTDDRRSKPLDIVTTVGGWKQLALLFQAGATDPERSLSFPLRWIETPENGTLGPFRLHTALTQHSMPNRAIRLETGGVAFAYSGDGRATPESEALFRGADLLFHECLTVEPDPVQPFHAAYSQLADFPMRLGVGEMRLYHVRTGERERLAAACAADPRVRLARPGERIVLPSVPPATGAMILS</sequence>
<keyword evidence="2" id="KW-1185">Reference proteome</keyword>
<comment type="caution">
    <text evidence="1">The sequence shown here is derived from an EMBL/GenBank/DDBJ whole genome shotgun (WGS) entry which is preliminary data.</text>
</comment>
<dbReference type="RefSeq" id="WP_149231548.1">
    <property type="nucleotide sequence ID" value="NZ_JALJXJ010000005.1"/>
</dbReference>
<dbReference type="EMBL" id="VTTN01000004">
    <property type="protein sequence ID" value="KAA0596152.1"/>
    <property type="molecule type" value="Genomic_DNA"/>
</dbReference>
<dbReference type="GO" id="GO:0042781">
    <property type="term" value="F:3'-tRNA processing endoribonuclease activity"/>
    <property type="evidence" value="ECO:0007669"/>
    <property type="project" value="TreeGrafter"/>
</dbReference>